<dbReference type="EMBL" id="UOGJ01000024">
    <property type="protein sequence ID" value="VAX35008.1"/>
    <property type="molecule type" value="Genomic_DNA"/>
</dbReference>
<organism evidence="1">
    <name type="scientific">hydrothermal vent metagenome</name>
    <dbReference type="NCBI Taxonomy" id="652676"/>
    <lineage>
        <taxon>unclassified sequences</taxon>
        <taxon>metagenomes</taxon>
        <taxon>ecological metagenomes</taxon>
    </lineage>
</organism>
<reference evidence="1" key="1">
    <citation type="submission" date="2018-06" db="EMBL/GenBank/DDBJ databases">
        <authorList>
            <person name="Zhirakovskaya E."/>
        </authorList>
    </citation>
    <scope>NUCLEOTIDE SEQUENCE</scope>
</reference>
<evidence type="ECO:0000313" key="1">
    <source>
        <dbReference type="EMBL" id="VAX35008.1"/>
    </source>
</evidence>
<feature type="non-terminal residue" evidence="1">
    <location>
        <position position="70"/>
    </location>
</feature>
<evidence type="ECO:0000313" key="2">
    <source>
        <dbReference type="EMBL" id="VAX35653.1"/>
    </source>
</evidence>
<proteinExistence type="predicted"/>
<dbReference type="AlphaFoldDB" id="A0A3B1DG95"/>
<sequence length="70" mass="8626">MLTKELFEVALNVEEPWFIKEVKFDVERKRLDIHIDFHKGSEFYYESKEDNISGKFKAYDTQEKEWRHLN</sequence>
<accession>A0A3B1DG95</accession>
<name>A0A3B1DG95_9ZZZZ</name>
<dbReference type="EMBL" id="UOGJ01000069">
    <property type="protein sequence ID" value="VAX35653.1"/>
    <property type="molecule type" value="Genomic_DNA"/>
</dbReference>
<protein>
    <submittedName>
        <fullName evidence="1">Uncharacterized protein</fullName>
    </submittedName>
</protein>
<gene>
    <name evidence="2" type="ORF">MNBD_UNCLBAC01-1738</name>
    <name evidence="1" type="ORF">MNBD_UNCLBAC01-1772</name>
</gene>